<sequence length="46" mass="5220">MVVIHTAYQAVTLSLQPAYCMIVLSHNKEPASHENDQPQKRDTQLL</sequence>
<accession>A0A8S5PGD7</accession>
<dbReference type="EMBL" id="BK015414">
    <property type="protein sequence ID" value="DAE05677.1"/>
    <property type="molecule type" value="Genomic_DNA"/>
</dbReference>
<reference evidence="1" key="1">
    <citation type="journal article" date="2021" name="Proc. Natl. Acad. Sci. U.S.A.">
        <title>A Catalog of Tens of Thousands of Viruses from Human Metagenomes Reveals Hidden Associations with Chronic Diseases.</title>
        <authorList>
            <person name="Tisza M.J."/>
            <person name="Buck C.B."/>
        </authorList>
    </citation>
    <scope>NUCLEOTIDE SEQUENCE</scope>
    <source>
        <strain evidence="1">Ct7964</strain>
    </source>
</reference>
<evidence type="ECO:0000313" key="1">
    <source>
        <dbReference type="EMBL" id="DAE05677.1"/>
    </source>
</evidence>
<proteinExistence type="predicted"/>
<name>A0A8S5PGD7_9CAUD</name>
<protein>
    <submittedName>
        <fullName evidence="1">Uncharacterized protein</fullName>
    </submittedName>
</protein>
<organism evidence="1">
    <name type="scientific">Caudovirales sp. ct7964</name>
    <dbReference type="NCBI Taxonomy" id="2825758"/>
    <lineage>
        <taxon>Viruses</taxon>
        <taxon>Duplodnaviria</taxon>
        <taxon>Heunggongvirae</taxon>
        <taxon>Uroviricota</taxon>
        <taxon>Caudoviricetes</taxon>
    </lineage>
</organism>